<keyword evidence="3" id="KW-1185">Reference proteome</keyword>
<evidence type="ECO:0000313" key="3">
    <source>
        <dbReference type="Proteomes" id="UP001059596"/>
    </source>
</evidence>
<dbReference type="PANTHER" id="PTHR37685:SF1">
    <property type="entry name" value="GEO11136P1-RELATED"/>
    <property type="match status" value="1"/>
</dbReference>
<evidence type="ECO:0000313" key="2">
    <source>
        <dbReference type="EMBL" id="KAI8046245.1"/>
    </source>
</evidence>
<sequence>MLLLVKGVILSIAVVTIANRVCANEGDTIFGAVQMGAKIIHTEHIVEPMKLLRVVTRKFILKPQPRQISAIVVVDNSPTKGGHAYLLEGGPPANFAVIEFKSKRNHGLDFTLTIYDTPSSCTRCLRYG</sequence>
<proteinExistence type="predicted"/>
<comment type="caution">
    <text evidence="2">The sequence shown here is derived from an EMBL/GenBank/DDBJ whole genome shotgun (WGS) entry which is preliminary data.</text>
</comment>
<name>A0A9P9Z0D1_9MUSC</name>
<evidence type="ECO:0000256" key="1">
    <source>
        <dbReference type="SAM" id="SignalP"/>
    </source>
</evidence>
<feature type="chain" id="PRO_5040246399" description="Salivary secreted peptide" evidence="1">
    <location>
        <begin position="19"/>
        <end position="128"/>
    </location>
</feature>
<keyword evidence="1" id="KW-0732">Signal</keyword>
<dbReference type="EMBL" id="JAMKOV010000001">
    <property type="protein sequence ID" value="KAI8046245.1"/>
    <property type="molecule type" value="Genomic_DNA"/>
</dbReference>
<reference evidence="2" key="1">
    <citation type="journal article" date="2023" name="Genome Biol. Evol.">
        <title>Long-read-based Genome Assembly of Drosophila gunungcola Reveals Fewer Chemosensory Genes in Flower-breeding Species.</title>
        <authorList>
            <person name="Negi A."/>
            <person name="Liao B.Y."/>
            <person name="Yeh S.D."/>
        </authorList>
    </citation>
    <scope>NUCLEOTIDE SEQUENCE</scope>
    <source>
        <strain evidence="2">Sukarami</strain>
    </source>
</reference>
<dbReference type="Pfam" id="PF15868">
    <property type="entry name" value="MBF2"/>
    <property type="match status" value="1"/>
</dbReference>
<dbReference type="AlphaFoldDB" id="A0A9P9Z0D1"/>
<dbReference type="Proteomes" id="UP001059596">
    <property type="component" value="Chromosome 3R"/>
</dbReference>
<dbReference type="InterPro" id="IPR031734">
    <property type="entry name" value="MBF2"/>
</dbReference>
<gene>
    <name evidence="2" type="ORF">M5D96_002447</name>
</gene>
<feature type="signal peptide" evidence="1">
    <location>
        <begin position="1"/>
        <end position="18"/>
    </location>
</feature>
<evidence type="ECO:0008006" key="4">
    <source>
        <dbReference type="Google" id="ProtNLM"/>
    </source>
</evidence>
<dbReference type="PANTHER" id="PTHR37685">
    <property type="entry name" value="GEO11136P1-RELATED"/>
    <property type="match status" value="1"/>
</dbReference>
<organism evidence="2 3">
    <name type="scientific">Drosophila gunungcola</name>
    <name type="common">fruit fly</name>
    <dbReference type="NCBI Taxonomy" id="103775"/>
    <lineage>
        <taxon>Eukaryota</taxon>
        <taxon>Metazoa</taxon>
        <taxon>Ecdysozoa</taxon>
        <taxon>Arthropoda</taxon>
        <taxon>Hexapoda</taxon>
        <taxon>Insecta</taxon>
        <taxon>Pterygota</taxon>
        <taxon>Neoptera</taxon>
        <taxon>Endopterygota</taxon>
        <taxon>Diptera</taxon>
        <taxon>Brachycera</taxon>
        <taxon>Muscomorpha</taxon>
        <taxon>Ephydroidea</taxon>
        <taxon>Drosophilidae</taxon>
        <taxon>Drosophila</taxon>
        <taxon>Sophophora</taxon>
    </lineage>
</organism>
<protein>
    <recommendedName>
        <fullName evidence="4">Salivary secreted peptide</fullName>
    </recommendedName>
</protein>
<accession>A0A9P9Z0D1</accession>